<comment type="subcellular location">
    <subcellularLocation>
        <location evidence="1">Membrane</location>
        <topology evidence="1">Multi-pass membrane protein</topology>
    </subcellularLocation>
</comment>
<feature type="transmembrane region" description="Helical" evidence="6">
    <location>
        <begin position="176"/>
        <end position="195"/>
    </location>
</feature>
<sequence>MDFDRVLDEIGEFGKFQLTNYLLICLPVFFGAANSLSYVFTAGVPNYRCYVPNCDDSNNPNYDEPWVHYAVPGETNSYGVFTPEQCNVFIQENATITGSHTLKSFNECPPQMFTSNVEECNRWVYDPAEKTILEEWSITCMSNHWKLSLVGTMHFLGIVSGSFIFGVLADRYGRKIVFILSILFMSITGIGQALAGDYVVFIVFAYLNAVGTSGVYPLAFILGVEMVGRNKREMSGNVLNYFYALGEAAVGLVAWLSGNWVTVQLAVSAPPLLFALYYWIVPESVRWLLAKKHTHKAGRIIKRAAKINGVVLSDTILATFEDSDDNDLSDSKEELNEQPNKSLSQVAVMKEAIKSKTLMIRFAILIYNWITNAFVYYGLSLNSTSLSGNKYLNYALVCLIEIPGYTLAWIAMNKIGRRWSLGLSLLLCGVTCIIGAFINAVGGEDLVWAVVTLFLIGKLGITISFSVLYTYSAEMIPTVIRSAGVGALSTMARFGAMLAPFVPLLGLYVKPLPLILFGILSFIAGITAFAFPETLRKKLPDTVDEAESIGKTEEEIELRSSSSFKDS</sequence>
<dbReference type="Pfam" id="PF07690">
    <property type="entry name" value="MFS_1"/>
    <property type="match status" value="1"/>
</dbReference>
<evidence type="ECO:0000313" key="8">
    <source>
        <dbReference type="EMBL" id="JAV04784.1"/>
    </source>
</evidence>
<evidence type="ECO:0000256" key="6">
    <source>
        <dbReference type="SAM" id="Phobius"/>
    </source>
</evidence>
<dbReference type="InterPro" id="IPR020846">
    <property type="entry name" value="MFS_dom"/>
</dbReference>
<evidence type="ECO:0000259" key="7">
    <source>
        <dbReference type="PROSITE" id="PS50850"/>
    </source>
</evidence>
<feature type="transmembrane region" description="Helical" evidence="6">
    <location>
        <begin position="446"/>
        <end position="471"/>
    </location>
</feature>
<feature type="transmembrane region" description="Helical" evidence="6">
    <location>
        <begin position="483"/>
        <end position="506"/>
    </location>
</feature>
<feature type="domain" description="Major facilitator superfamily (MFS) profile" evidence="7">
    <location>
        <begin position="87"/>
        <end position="536"/>
    </location>
</feature>
<feature type="transmembrane region" description="Helical" evidence="6">
    <location>
        <begin position="21"/>
        <end position="40"/>
    </location>
</feature>
<feature type="transmembrane region" description="Helical" evidence="6">
    <location>
        <begin position="419"/>
        <end position="440"/>
    </location>
</feature>
<dbReference type="InterPro" id="IPR036259">
    <property type="entry name" value="MFS_trans_sf"/>
</dbReference>
<organism evidence="8">
    <name type="scientific">Nyssomyia neivai</name>
    <dbReference type="NCBI Taxonomy" id="330878"/>
    <lineage>
        <taxon>Eukaryota</taxon>
        <taxon>Metazoa</taxon>
        <taxon>Ecdysozoa</taxon>
        <taxon>Arthropoda</taxon>
        <taxon>Hexapoda</taxon>
        <taxon>Insecta</taxon>
        <taxon>Pterygota</taxon>
        <taxon>Neoptera</taxon>
        <taxon>Endopterygota</taxon>
        <taxon>Diptera</taxon>
        <taxon>Nematocera</taxon>
        <taxon>Psychodoidea</taxon>
        <taxon>Psychodidae</taxon>
        <taxon>Nyssomyia</taxon>
    </lineage>
</organism>
<dbReference type="Gene3D" id="1.20.1250.20">
    <property type="entry name" value="MFS general substrate transporter like domains"/>
    <property type="match status" value="1"/>
</dbReference>
<dbReference type="InterPro" id="IPR011701">
    <property type="entry name" value="MFS"/>
</dbReference>
<evidence type="ECO:0000256" key="2">
    <source>
        <dbReference type="ARBA" id="ARBA00022692"/>
    </source>
</evidence>
<evidence type="ECO:0000256" key="1">
    <source>
        <dbReference type="ARBA" id="ARBA00004141"/>
    </source>
</evidence>
<feature type="transmembrane region" description="Helical" evidence="6">
    <location>
        <begin position="358"/>
        <end position="379"/>
    </location>
</feature>
<feature type="region of interest" description="Disordered" evidence="5">
    <location>
        <begin position="546"/>
        <end position="567"/>
    </location>
</feature>
<feature type="transmembrane region" description="Helical" evidence="6">
    <location>
        <begin position="238"/>
        <end position="257"/>
    </location>
</feature>
<dbReference type="PANTHER" id="PTHR24064">
    <property type="entry name" value="SOLUTE CARRIER FAMILY 22 MEMBER"/>
    <property type="match status" value="1"/>
</dbReference>
<feature type="transmembrane region" description="Helical" evidence="6">
    <location>
        <begin position="201"/>
        <end position="226"/>
    </location>
</feature>
<dbReference type="PROSITE" id="PS50850">
    <property type="entry name" value="MFS"/>
    <property type="match status" value="1"/>
</dbReference>
<keyword evidence="3 6" id="KW-1133">Transmembrane helix</keyword>
<keyword evidence="4 6" id="KW-0472">Membrane</keyword>
<name>A0A1L8DEN7_9DIPT</name>
<feature type="transmembrane region" description="Helical" evidence="6">
    <location>
        <begin position="147"/>
        <end position="169"/>
    </location>
</feature>
<feature type="transmembrane region" description="Helical" evidence="6">
    <location>
        <begin position="391"/>
        <end position="412"/>
    </location>
</feature>
<reference evidence="8" key="1">
    <citation type="submission" date="2016-12" db="EMBL/GenBank/DDBJ databases">
        <title>An insight into the sialome and mialome of the sand fly, Nyssomyia neivai.</title>
        <authorList>
            <person name="Sebastian V."/>
            <person name="Goulart T.M."/>
            <person name="Oliveira W."/>
            <person name="Calvo E."/>
            <person name="Oliveira L.F."/>
            <person name="Pinto M.C."/>
            <person name="Rosselino A.M."/>
            <person name="Ribeiro J.M."/>
        </authorList>
    </citation>
    <scope>NUCLEOTIDE SEQUENCE</scope>
</reference>
<dbReference type="GO" id="GO:0016020">
    <property type="term" value="C:membrane"/>
    <property type="evidence" value="ECO:0007669"/>
    <property type="project" value="UniProtKB-SubCell"/>
</dbReference>
<dbReference type="CDD" id="cd17317">
    <property type="entry name" value="MFS_SLC22"/>
    <property type="match status" value="1"/>
</dbReference>
<evidence type="ECO:0000256" key="5">
    <source>
        <dbReference type="SAM" id="MobiDB-lite"/>
    </source>
</evidence>
<dbReference type="EMBL" id="GFDF01009300">
    <property type="protein sequence ID" value="JAV04784.1"/>
    <property type="molecule type" value="Transcribed_RNA"/>
</dbReference>
<evidence type="ECO:0000256" key="4">
    <source>
        <dbReference type="ARBA" id="ARBA00023136"/>
    </source>
</evidence>
<keyword evidence="2 6" id="KW-0812">Transmembrane</keyword>
<feature type="transmembrane region" description="Helical" evidence="6">
    <location>
        <begin position="263"/>
        <end position="281"/>
    </location>
</feature>
<accession>A0A1L8DEN7</accession>
<proteinExistence type="predicted"/>
<dbReference type="AlphaFoldDB" id="A0A1L8DEN7"/>
<dbReference type="GO" id="GO:0022857">
    <property type="term" value="F:transmembrane transporter activity"/>
    <property type="evidence" value="ECO:0007669"/>
    <property type="project" value="InterPro"/>
</dbReference>
<dbReference type="SUPFAM" id="SSF103473">
    <property type="entry name" value="MFS general substrate transporter"/>
    <property type="match status" value="1"/>
</dbReference>
<protein>
    <submittedName>
        <fullName evidence="8">Putative synaptic vesicle transporter sv2 major facilitator superfamily</fullName>
    </submittedName>
</protein>
<feature type="transmembrane region" description="Helical" evidence="6">
    <location>
        <begin position="512"/>
        <end position="531"/>
    </location>
</feature>
<evidence type="ECO:0000256" key="3">
    <source>
        <dbReference type="ARBA" id="ARBA00022989"/>
    </source>
</evidence>